<dbReference type="Proteomes" id="UP000295611">
    <property type="component" value="Unassembled WGS sequence"/>
</dbReference>
<dbReference type="RefSeq" id="WP_133681989.1">
    <property type="nucleotide sequence ID" value="NZ_SNZP01000010.1"/>
</dbReference>
<dbReference type="AlphaFoldDB" id="A0A4R7B3F9"/>
<proteinExistence type="predicted"/>
<sequence>MGLISRLPWWAKLGGKLALSRLPISYDAWRKLGLFRHGEMNQPGRAIRTFEAYYDRAQQYNALERGFISLELGPGDSILSGLVARAYGASQAYLVDAGNFAESTLQGWQQTATLLAQQGHTPPDFDGIDALPALQAHLKVHYLTEGTTSLASIPGSSVNFIWSQVVLEHVPKAEFPAFLRELRRITPENGIGVHSIDFRDHLGGGLNSLRFSEQVWEGNLFSGSGFYTNRIRPREMLSMFVEAGFDVELVRETRWPSMPIKRCDLAKQYRHLPDEDFMVAECEIVTRPKN</sequence>
<evidence type="ECO:0000313" key="2">
    <source>
        <dbReference type="Proteomes" id="UP000295611"/>
    </source>
</evidence>
<accession>A0A4R7B3F9</accession>
<protein>
    <submittedName>
        <fullName evidence="1">Uncharacterized protein</fullName>
    </submittedName>
</protein>
<name>A0A4R7B3F9_9NEIS</name>
<dbReference type="OrthoDB" id="9153586at2"/>
<dbReference type="Gene3D" id="3.40.50.150">
    <property type="entry name" value="Vaccinia Virus protein VP39"/>
    <property type="match status" value="1"/>
</dbReference>
<organism evidence="1 2">
    <name type="scientific">Paludibacterium purpuratum</name>
    <dbReference type="NCBI Taxonomy" id="1144873"/>
    <lineage>
        <taxon>Bacteria</taxon>
        <taxon>Pseudomonadati</taxon>
        <taxon>Pseudomonadota</taxon>
        <taxon>Betaproteobacteria</taxon>
        <taxon>Neisseriales</taxon>
        <taxon>Chromobacteriaceae</taxon>
        <taxon>Paludibacterium</taxon>
    </lineage>
</organism>
<dbReference type="InterPro" id="IPR029063">
    <property type="entry name" value="SAM-dependent_MTases_sf"/>
</dbReference>
<dbReference type="SUPFAM" id="SSF53335">
    <property type="entry name" value="S-adenosyl-L-methionine-dependent methyltransferases"/>
    <property type="match status" value="1"/>
</dbReference>
<reference evidence="1 2" key="1">
    <citation type="submission" date="2019-03" db="EMBL/GenBank/DDBJ databases">
        <title>Genomic Encyclopedia of Type Strains, Phase III (KMG-III): the genomes of soil and plant-associated and newly described type strains.</title>
        <authorList>
            <person name="Whitman W."/>
        </authorList>
    </citation>
    <scope>NUCLEOTIDE SEQUENCE [LARGE SCALE GENOMIC DNA]</scope>
    <source>
        <strain evidence="1 2">CECT 8976</strain>
    </source>
</reference>
<keyword evidence="2" id="KW-1185">Reference proteome</keyword>
<dbReference type="EMBL" id="SNZP01000010">
    <property type="protein sequence ID" value="TDR76714.1"/>
    <property type="molecule type" value="Genomic_DNA"/>
</dbReference>
<comment type="caution">
    <text evidence="1">The sequence shown here is derived from an EMBL/GenBank/DDBJ whole genome shotgun (WGS) entry which is preliminary data.</text>
</comment>
<evidence type="ECO:0000313" key="1">
    <source>
        <dbReference type="EMBL" id="TDR76714.1"/>
    </source>
</evidence>
<gene>
    <name evidence="1" type="ORF">DFP86_110142</name>
</gene>